<dbReference type="Pfam" id="PF22847">
    <property type="entry name" value="BT_3657-like_N"/>
    <property type="match status" value="1"/>
</dbReference>
<evidence type="ECO:0000259" key="2">
    <source>
        <dbReference type="Pfam" id="PF22847"/>
    </source>
</evidence>
<dbReference type="AlphaFoldDB" id="A0A7X0JCP0"/>
<evidence type="ECO:0000313" key="4">
    <source>
        <dbReference type="Proteomes" id="UP000522313"/>
    </source>
</evidence>
<accession>A0A7X0JCP0</accession>
<evidence type="ECO:0000313" key="3">
    <source>
        <dbReference type="EMBL" id="MBB6505195.1"/>
    </source>
</evidence>
<dbReference type="PANTHER" id="PTHR43301">
    <property type="entry name" value="ARABINAN ENDO-1,5-ALPHA-L-ARABINOSIDASE"/>
    <property type="match status" value="1"/>
</dbReference>
<dbReference type="InterPro" id="IPR023296">
    <property type="entry name" value="Glyco_hydro_beta-prop_sf"/>
</dbReference>
<dbReference type="Proteomes" id="UP000522313">
    <property type="component" value="Unassembled WGS sequence"/>
</dbReference>
<proteinExistence type="predicted"/>
<sequence>MSMLLNRRAMIGALASAPFATPALAAKSDDPLLFAYFGTGKDEATGLRFATSDDGLTFRTLGGGVSYLRPEVGEARLMRDPFLFRDATDDALWHLVWTTAWEGVTIGHATSRDLRRWSPQVALPVMASVPGTRNCWAPEAIWDATARHYVVFWSSTVTGRFPETEGTSETGYNHRLWYVTTRDFATFSAPQVLYDPGFSVIDGTFAQGPGGALHLIVKDETLHPPRKHLRSVAAAAPTGPFGPLSAPFTTSWVEGPMTATVRGETLCYWDVYLEGRWGAAATRDFATWRDVSAALSMPKGARHGSLARVPRRLIEGLAEGPA</sequence>
<evidence type="ECO:0000256" key="1">
    <source>
        <dbReference type="SAM" id="SignalP"/>
    </source>
</evidence>
<feature type="signal peptide" evidence="1">
    <location>
        <begin position="1"/>
        <end position="25"/>
    </location>
</feature>
<reference evidence="3 4" key="1">
    <citation type="submission" date="2020-08" db="EMBL/GenBank/DDBJ databases">
        <title>The Agave Microbiome: Exploring the role of microbial communities in plant adaptations to desert environments.</title>
        <authorList>
            <person name="Partida-Martinez L.P."/>
        </authorList>
    </citation>
    <scope>NUCLEOTIDE SEQUENCE [LARGE SCALE GENOMIC DNA]</scope>
    <source>
        <strain evidence="3 4">AS3.13</strain>
    </source>
</reference>
<organism evidence="3 4">
    <name type="scientific">Sphingomonas endophytica</name>
    <dbReference type="NCBI Taxonomy" id="869719"/>
    <lineage>
        <taxon>Bacteria</taxon>
        <taxon>Pseudomonadati</taxon>
        <taxon>Pseudomonadota</taxon>
        <taxon>Alphaproteobacteria</taxon>
        <taxon>Sphingomonadales</taxon>
        <taxon>Sphingomonadaceae</taxon>
        <taxon>Sphingomonas</taxon>
    </lineage>
</organism>
<dbReference type="InterPro" id="IPR050727">
    <property type="entry name" value="GH43_arabinanases"/>
</dbReference>
<name>A0A7X0JCP0_9SPHN</name>
<dbReference type="SUPFAM" id="SSF75005">
    <property type="entry name" value="Arabinanase/levansucrase/invertase"/>
    <property type="match status" value="1"/>
</dbReference>
<dbReference type="CDD" id="cd08983">
    <property type="entry name" value="GH43_Bt3655-like"/>
    <property type="match status" value="1"/>
</dbReference>
<comment type="caution">
    <text evidence="3">The sequence shown here is derived from an EMBL/GenBank/DDBJ whole genome shotgun (WGS) entry which is preliminary data.</text>
</comment>
<reference evidence="3 4" key="2">
    <citation type="submission" date="2020-08" db="EMBL/GenBank/DDBJ databases">
        <authorList>
            <person name="Partida-Martinez L."/>
            <person name="Huntemann M."/>
            <person name="Clum A."/>
            <person name="Wang J."/>
            <person name="Palaniappan K."/>
            <person name="Ritter S."/>
            <person name="Chen I.-M."/>
            <person name="Stamatis D."/>
            <person name="Reddy T."/>
            <person name="O'Malley R."/>
            <person name="Daum C."/>
            <person name="Shapiro N."/>
            <person name="Ivanova N."/>
            <person name="Kyrpides N."/>
            <person name="Woyke T."/>
        </authorList>
    </citation>
    <scope>NUCLEOTIDE SEQUENCE [LARGE SCALE GENOMIC DNA]</scope>
    <source>
        <strain evidence="3 4">AS3.13</strain>
    </source>
</reference>
<gene>
    <name evidence="3" type="ORF">F4693_002182</name>
</gene>
<keyword evidence="1" id="KW-0732">Signal</keyword>
<protein>
    <recommendedName>
        <fullName evidence="2">Arabinosidase BT-3657-like N-terminal domain-containing protein</fullName>
    </recommendedName>
</protein>
<feature type="chain" id="PRO_5030881776" description="Arabinosidase BT-3657-like N-terminal domain-containing protein" evidence="1">
    <location>
        <begin position="26"/>
        <end position="322"/>
    </location>
</feature>
<dbReference type="EMBL" id="JACHBT010000010">
    <property type="protein sequence ID" value="MBB6505195.1"/>
    <property type="molecule type" value="Genomic_DNA"/>
</dbReference>
<dbReference type="Gene3D" id="2.115.10.20">
    <property type="entry name" value="Glycosyl hydrolase domain, family 43"/>
    <property type="match status" value="1"/>
</dbReference>
<feature type="domain" description="Arabinosidase BT-3657-like N-terminal" evidence="2">
    <location>
        <begin position="16"/>
        <end position="153"/>
    </location>
</feature>
<dbReference type="InterPro" id="IPR055133">
    <property type="entry name" value="BT_3657-like_N"/>
</dbReference>
<dbReference type="PANTHER" id="PTHR43301:SF3">
    <property type="entry name" value="ARABINAN ENDO-1,5-ALPHA-L-ARABINOSIDASE A-RELATED"/>
    <property type="match status" value="1"/>
</dbReference>